<dbReference type="Pfam" id="PF00403">
    <property type="entry name" value="HMA"/>
    <property type="match status" value="1"/>
</dbReference>
<dbReference type="FunFam" id="3.30.70.100:FF:000001">
    <property type="entry name" value="ATPase copper transporting beta"/>
    <property type="match status" value="1"/>
</dbReference>
<dbReference type="SUPFAM" id="SSF55008">
    <property type="entry name" value="HMA, heavy metal-associated domain"/>
    <property type="match status" value="1"/>
</dbReference>
<dbReference type="EMBL" id="VUMB01000026">
    <property type="protein sequence ID" value="MSS41125.1"/>
    <property type="molecule type" value="Genomic_DNA"/>
</dbReference>
<feature type="transmembrane region" description="Helical" evidence="2">
    <location>
        <begin position="6"/>
        <end position="22"/>
    </location>
</feature>
<name>A0A844FCF4_CLOSV</name>
<organism evidence="4 5">
    <name type="scientific">Clostridium scindens (strain JCM 10418 / VPI 12708)</name>
    <dbReference type="NCBI Taxonomy" id="29347"/>
    <lineage>
        <taxon>Bacteria</taxon>
        <taxon>Bacillati</taxon>
        <taxon>Bacillota</taxon>
        <taxon>Clostridia</taxon>
        <taxon>Lachnospirales</taxon>
        <taxon>Lachnospiraceae</taxon>
    </lineage>
</organism>
<evidence type="ECO:0000313" key="5">
    <source>
        <dbReference type="Proteomes" id="UP000462363"/>
    </source>
</evidence>
<dbReference type="CDD" id="cd00371">
    <property type="entry name" value="HMA"/>
    <property type="match status" value="1"/>
</dbReference>
<dbReference type="Proteomes" id="UP000462363">
    <property type="component" value="Unassembled WGS sequence"/>
</dbReference>
<dbReference type="InterPro" id="IPR036163">
    <property type="entry name" value="HMA_dom_sf"/>
</dbReference>
<keyword evidence="1" id="KW-0479">Metal-binding</keyword>
<dbReference type="InterPro" id="IPR006121">
    <property type="entry name" value="HMA_dom"/>
</dbReference>
<dbReference type="AlphaFoldDB" id="A0A844FCF4"/>
<accession>A0A844FCF4</accession>
<dbReference type="InterPro" id="IPR017969">
    <property type="entry name" value="Heavy-metal-associated_CS"/>
</dbReference>
<dbReference type="PROSITE" id="PS01047">
    <property type="entry name" value="HMA_1"/>
    <property type="match status" value="1"/>
</dbReference>
<dbReference type="PROSITE" id="PS50846">
    <property type="entry name" value="HMA_2"/>
    <property type="match status" value="1"/>
</dbReference>
<feature type="domain" description="HMA" evidence="3">
    <location>
        <begin position="50"/>
        <end position="114"/>
    </location>
</feature>
<sequence length="117" mass="12823">MADFVIAGIVIILIIIGIRSSVKHFKGEGGCCGGGSSVKVKRKKLKQVVKQRIVIIEGMTCEHCQARVESKLNALDGVSARVNLKRKTAVVSMEKEVEDEEIKKAIENAGYEVIEIR</sequence>
<evidence type="ECO:0000256" key="2">
    <source>
        <dbReference type="SAM" id="Phobius"/>
    </source>
</evidence>
<keyword evidence="2" id="KW-0812">Transmembrane</keyword>
<keyword evidence="2" id="KW-0472">Membrane</keyword>
<evidence type="ECO:0000313" key="4">
    <source>
        <dbReference type="EMBL" id="MSS41125.1"/>
    </source>
</evidence>
<keyword evidence="2" id="KW-1133">Transmembrane helix</keyword>
<protein>
    <submittedName>
        <fullName evidence="4">Heavy-metal-associated domain-containing protein</fullName>
    </submittedName>
</protein>
<evidence type="ECO:0000259" key="3">
    <source>
        <dbReference type="PROSITE" id="PS50846"/>
    </source>
</evidence>
<dbReference type="GO" id="GO:0046872">
    <property type="term" value="F:metal ion binding"/>
    <property type="evidence" value="ECO:0007669"/>
    <property type="project" value="UniProtKB-KW"/>
</dbReference>
<dbReference type="RefSeq" id="WP_154322084.1">
    <property type="nucleotide sequence ID" value="NZ_CP045695.1"/>
</dbReference>
<evidence type="ECO:0000256" key="1">
    <source>
        <dbReference type="ARBA" id="ARBA00022723"/>
    </source>
</evidence>
<gene>
    <name evidence="4" type="ORF">FYJ37_12380</name>
</gene>
<dbReference type="Gene3D" id="3.30.70.100">
    <property type="match status" value="1"/>
</dbReference>
<proteinExistence type="predicted"/>
<comment type="caution">
    <text evidence="4">The sequence shown here is derived from an EMBL/GenBank/DDBJ whole genome shotgun (WGS) entry which is preliminary data.</text>
</comment>
<reference evidence="4 5" key="1">
    <citation type="submission" date="2019-08" db="EMBL/GenBank/DDBJ databases">
        <title>In-depth cultivation of the pig gut microbiome towards novel bacterial diversity and tailored functional studies.</title>
        <authorList>
            <person name="Wylensek D."/>
            <person name="Hitch T.C.A."/>
            <person name="Clavel T."/>
        </authorList>
    </citation>
    <scope>NUCLEOTIDE SEQUENCE [LARGE SCALE GENOMIC DNA]</scope>
    <source>
        <strain evidence="4 5">BL-389-WT-3D</strain>
    </source>
</reference>